<keyword evidence="11" id="KW-0804">Transcription</keyword>
<dbReference type="GO" id="GO:0051539">
    <property type="term" value="F:4 iron, 4 sulfur cluster binding"/>
    <property type="evidence" value="ECO:0007669"/>
    <property type="project" value="UniProtKB-KW"/>
</dbReference>
<name>A0A117I981_MYCCR</name>
<evidence type="ECO:0000256" key="12">
    <source>
        <dbReference type="SAM" id="MobiDB-lite"/>
    </source>
</evidence>
<reference evidence="15" key="1">
    <citation type="journal article" date="2016" name="Genome Announc.">
        <title>Draft Genome Sequences of Five Rapidly Growing Mycobacterium Species, M. thermoresistibile, M. fortuitum subsp. acetamidolyticum, M. canariasense, M. brisbanense, and M. novocastrense.</title>
        <authorList>
            <person name="Katahira K."/>
            <person name="Ogura Y."/>
            <person name="Gotoh Y."/>
            <person name="Hayashi T."/>
        </authorList>
    </citation>
    <scope>NUCLEOTIDE SEQUENCE [LARGE SCALE GENOMIC DNA]</scope>
    <source>
        <strain evidence="15">JCM15298</strain>
    </source>
</reference>
<feature type="compositionally biased region" description="Basic and acidic residues" evidence="12">
    <location>
        <begin position="99"/>
        <end position="109"/>
    </location>
</feature>
<dbReference type="InterPro" id="IPR034768">
    <property type="entry name" value="4FE4S_WBL"/>
</dbReference>
<keyword evidence="9" id="KW-0238">DNA-binding</keyword>
<dbReference type="AlphaFoldDB" id="A0A117I981"/>
<dbReference type="GO" id="GO:0005737">
    <property type="term" value="C:cytoplasm"/>
    <property type="evidence" value="ECO:0007669"/>
    <property type="project" value="UniProtKB-SubCell"/>
</dbReference>
<sequence length="130" mass="15019">MPAGHYDRTRLPRRGRPGFLRAILGDLDREWMSRALCHKIPLSEVDEMFFAVNGRSHKDKRIYQERIARAKAICNQCPVKQNCEQYRASLQDDNGVWGGRDELDRERTRTTATTPPKTRLHSSHEGSTRA</sequence>
<dbReference type="GO" id="GO:0047134">
    <property type="term" value="F:protein-disulfide reductase [NAD(P)H] activity"/>
    <property type="evidence" value="ECO:0007669"/>
    <property type="project" value="TreeGrafter"/>
</dbReference>
<keyword evidence="4" id="KW-0004">4Fe-4S</keyword>
<evidence type="ECO:0000313" key="14">
    <source>
        <dbReference type="EMBL" id="GAS94397.1"/>
    </source>
</evidence>
<dbReference type="GO" id="GO:0045454">
    <property type="term" value="P:cell redox homeostasis"/>
    <property type="evidence" value="ECO:0007669"/>
    <property type="project" value="TreeGrafter"/>
</dbReference>
<accession>A0A117I981</accession>
<dbReference type="GO" id="GO:0045892">
    <property type="term" value="P:negative regulation of DNA-templated transcription"/>
    <property type="evidence" value="ECO:0007669"/>
    <property type="project" value="TreeGrafter"/>
</dbReference>
<gene>
    <name evidence="14" type="primary">whiB</name>
    <name evidence="14" type="ORF">RMCC_1363</name>
</gene>
<keyword evidence="10" id="KW-1015">Disulfide bond</keyword>
<dbReference type="Proteomes" id="UP000069443">
    <property type="component" value="Unassembled WGS sequence"/>
</dbReference>
<feature type="domain" description="4Fe-4S Wbl-type" evidence="13">
    <location>
        <begin position="36"/>
        <end position="107"/>
    </location>
</feature>
<dbReference type="PROSITE" id="PS51674">
    <property type="entry name" value="4FE4S_WBL"/>
    <property type="match status" value="1"/>
</dbReference>
<evidence type="ECO:0000256" key="9">
    <source>
        <dbReference type="ARBA" id="ARBA00023125"/>
    </source>
</evidence>
<organism evidence="14 15">
    <name type="scientific">Mycolicibacterium canariasense</name>
    <name type="common">Mycobacterium canariasense</name>
    <dbReference type="NCBI Taxonomy" id="228230"/>
    <lineage>
        <taxon>Bacteria</taxon>
        <taxon>Bacillati</taxon>
        <taxon>Actinomycetota</taxon>
        <taxon>Actinomycetes</taxon>
        <taxon>Mycobacteriales</taxon>
        <taxon>Mycobacteriaceae</taxon>
        <taxon>Mycolicibacterium</taxon>
    </lineage>
</organism>
<evidence type="ECO:0000256" key="1">
    <source>
        <dbReference type="ARBA" id="ARBA00001966"/>
    </source>
</evidence>
<dbReference type="Pfam" id="PF02467">
    <property type="entry name" value="Whib"/>
    <property type="match status" value="1"/>
</dbReference>
<evidence type="ECO:0000256" key="4">
    <source>
        <dbReference type="ARBA" id="ARBA00022485"/>
    </source>
</evidence>
<proteinExistence type="inferred from homology"/>
<evidence type="ECO:0000256" key="7">
    <source>
        <dbReference type="ARBA" id="ARBA00023014"/>
    </source>
</evidence>
<dbReference type="STRING" id="228230.RMCC_1363"/>
<evidence type="ECO:0000256" key="2">
    <source>
        <dbReference type="ARBA" id="ARBA00004496"/>
    </source>
</evidence>
<feature type="region of interest" description="Disordered" evidence="12">
    <location>
        <begin position="92"/>
        <end position="130"/>
    </location>
</feature>
<dbReference type="GO" id="GO:0046872">
    <property type="term" value="F:metal ion binding"/>
    <property type="evidence" value="ECO:0007669"/>
    <property type="project" value="UniProtKB-KW"/>
</dbReference>
<evidence type="ECO:0000313" key="15">
    <source>
        <dbReference type="Proteomes" id="UP000069443"/>
    </source>
</evidence>
<evidence type="ECO:0000256" key="3">
    <source>
        <dbReference type="ARBA" id="ARBA00006597"/>
    </source>
</evidence>
<comment type="similarity">
    <text evidence="3">Belongs to the WhiB family.</text>
</comment>
<comment type="cofactor">
    <cofactor evidence="1">
        <name>[4Fe-4S] cluster</name>
        <dbReference type="ChEBI" id="CHEBI:49883"/>
    </cofactor>
</comment>
<protein>
    <submittedName>
        <fullName evidence="14">Transcriptional regulator WhiB</fullName>
    </submittedName>
</protein>
<evidence type="ECO:0000256" key="11">
    <source>
        <dbReference type="ARBA" id="ARBA00023163"/>
    </source>
</evidence>
<keyword evidence="15" id="KW-1185">Reference proteome</keyword>
<keyword evidence="6" id="KW-0408">Iron</keyword>
<dbReference type="EMBL" id="BCSY01000035">
    <property type="protein sequence ID" value="GAS94397.1"/>
    <property type="molecule type" value="Genomic_DNA"/>
</dbReference>
<reference evidence="15" key="2">
    <citation type="submission" date="2016-02" db="EMBL/GenBank/DDBJ databases">
        <title>Draft genome sequence of five rapidly growing Mycobacterium species.</title>
        <authorList>
            <person name="Katahira K."/>
            <person name="Gotou Y."/>
            <person name="Iida K."/>
            <person name="Ogura Y."/>
            <person name="Hayashi T."/>
        </authorList>
    </citation>
    <scope>NUCLEOTIDE SEQUENCE [LARGE SCALE GENOMIC DNA]</scope>
    <source>
        <strain evidence="15">JCM15298</strain>
    </source>
</reference>
<evidence type="ECO:0000256" key="6">
    <source>
        <dbReference type="ARBA" id="ARBA00023004"/>
    </source>
</evidence>
<comment type="caution">
    <text evidence="14">The sequence shown here is derived from an EMBL/GenBank/DDBJ whole genome shotgun (WGS) entry which is preliminary data.</text>
</comment>
<evidence type="ECO:0000256" key="5">
    <source>
        <dbReference type="ARBA" id="ARBA00022723"/>
    </source>
</evidence>
<evidence type="ECO:0000259" key="13">
    <source>
        <dbReference type="PROSITE" id="PS51674"/>
    </source>
</evidence>
<dbReference type="GO" id="GO:0003677">
    <property type="term" value="F:DNA binding"/>
    <property type="evidence" value="ECO:0007669"/>
    <property type="project" value="UniProtKB-KW"/>
</dbReference>
<keyword evidence="8" id="KW-0805">Transcription regulation</keyword>
<keyword evidence="7" id="KW-0411">Iron-sulfur</keyword>
<comment type="subcellular location">
    <subcellularLocation>
        <location evidence="2">Cytoplasm</location>
    </subcellularLocation>
</comment>
<dbReference type="RefSeq" id="WP_062655706.1">
    <property type="nucleotide sequence ID" value="NZ_BCSY01000035.1"/>
</dbReference>
<evidence type="ECO:0000256" key="10">
    <source>
        <dbReference type="ARBA" id="ARBA00023157"/>
    </source>
</evidence>
<keyword evidence="5" id="KW-0479">Metal-binding</keyword>
<dbReference type="PANTHER" id="PTHR38839">
    <property type="entry name" value="TRANSCRIPTIONAL REGULATOR WHID-RELATED"/>
    <property type="match status" value="1"/>
</dbReference>
<evidence type="ECO:0000256" key="8">
    <source>
        <dbReference type="ARBA" id="ARBA00023015"/>
    </source>
</evidence>
<dbReference type="InterPro" id="IPR003482">
    <property type="entry name" value="Whib"/>
</dbReference>